<dbReference type="HOGENOM" id="CLU_711107_0_0_6"/>
<feature type="transmembrane region" description="Helical" evidence="1">
    <location>
        <begin position="15"/>
        <end position="45"/>
    </location>
</feature>
<feature type="transmembrane region" description="Helical" evidence="1">
    <location>
        <begin position="115"/>
        <end position="137"/>
    </location>
</feature>
<dbReference type="STRING" id="458817.Shal_1495"/>
<keyword evidence="3" id="KW-1185">Reference proteome</keyword>
<proteinExistence type="predicted"/>
<feature type="transmembrane region" description="Helical" evidence="1">
    <location>
        <begin position="351"/>
        <end position="368"/>
    </location>
</feature>
<dbReference type="Proteomes" id="UP000001317">
    <property type="component" value="Chromosome"/>
</dbReference>
<dbReference type="OrthoDB" id="572012at2"/>
<keyword evidence="1" id="KW-0472">Membrane</keyword>
<sequence length="398" mass="45832">MSNEFKLLIGLNASYAMLLLVSIFIDFGGMTSLFPLFVLFALLLVNFRRLKTYKFKIVELSILLLLFFGISAHVFLAPYLNITEFVKFLLIFVFYFIGLNVKFHTGREWRKMSASYSLFFLPLIFLLPLCCLIVYIFQSYSSGDSTGKVLFFSNRNNAIAFTFVCLFIYSALGAKDKIVYMLITMFTLLYSTLGALVALLFSIVVVNTKLTAKNILIFCVLLALSFTLYFYSELPIFERIKVMIHGFSEFLNLYSLEDVATLSFGEFAALQGGNDVSMFFRLKHWIEIFFIAKQNWLLLIPGWGMNASVELTNLKLVPHNDWLRILFELGIINFFAFSLLFLRVFFKLKSISKILCTLFLCINTYFFTENLINNFLVTSLLYFSAGMVVGRENIKCRT</sequence>
<dbReference type="AlphaFoldDB" id="B0TMJ2"/>
<evidence type="ECO:0000256" key="1">
    <source>
        <dbReference type="SAM" id="Phobius"/>
    </source>
</evidence>
<dbReference type="RefSeq" id="WP_012276601.1">
    <property type="nucleotide sequence ID" value="NC_010334.1"/>
</dbReference>
<feature type="transmembrane region" description="Helical" evidence="1">
    <location>
        <begin position="374"/>
        <end position="390"/>
    </location>
</feature>
<feature type="transmembrane region" description="Helical" evidence="1">
    <location>
        <begin position="85"/>
        <end position="103"/>
    </location>
</feature>
<name>B0TMJ2_SHEHH</name>
<dbReference type="KEGG" id="shl:Shal_1495"/>
<gene>
    <name evidence="2" type="ordered locus">Shal_1495</name>
</gene>
<reference evidence="2" key="1">
    <citation type="submission" date="2008-01" db="EMBL/GenBank/DDBJ databases">
        <title>Complete sequence of Shewanella halifaxensis HAW-EB4.</title>
        <authorList>
            <consortium name="US DOE Joint Genome Institute"/>
            <person name="Copeland A."/>
            <person name="Lucas S."/>
            <person name="Lapidus A."/>
            <person name="Glavina del Rio T."/>
            <person name="Dalin E."/>
            <person name="Tice H."/>
            <person name="Bruce D."/>
            <person name="Goodwin L."/>
            <person name="Pitluck S."/>
            <person name="Sims D."/>
            <person name="Brettin T."/>
            <person name="Detter J.C."/>
            <person name="Han C."/>
            <person name="Kuske C.R."/>
            <person name="Schmutz J."/>
            <person name="Larimer F."/>
            <person name="Land M."/>
            <person name="Hauser L."/>
            <person name="Kyrpides N."/>
            <person name="Kim E."/>
            <person name="Zhao J.-S."/>
            <person name="Richardson P."/>
        </authorList>
    </citation>
    <scope>NUCLEOTIDE SEQUENCE [LARGE SCALE GENOMIC DNA]</scope>
    <source>
        <strain evidence="2">HAW-EB4</strain>
    </source>
</reference>
<evidence type="ECO:0000313" key="2">
    <source>
        <dbReference type="EMBL" id="ABZ76061.1"/>
    </source>
</evidence>
<dbReference type="EMBL" id="CP000931">
    <property type="protein sequence ID" value="ABZ76061.1"/>
    <property type="molecule type" value="Genomic_DNA"/>
</dbReference>
<feature type="transmembrane region" description="Helical" evidence="1">
    <location>
        <begin position="57"/>
        <end position="79"/>
    </location>
</feature>
<dbReference type="eggNOG" id="ENOG502ZX1U">
    <property type="taxonomic scope" value="Bacteria"/>
</dbReference>
<evidence type="ECO:0000313" key="3">
    <source>
        <dbReference type="Proteomes" id="UP000001317"/>
    </source>
</evidence>
<feature type="transmembrane region" description="Helical" evidence="1">
    <location>
        <begin position="212"/>
        <end position="231"/>
    </location>
</feature>
<feature type="transmembrane region" description="Helical" evidence="1">
    <location>
        <begin position="285"/>
        <end position="305"/>
    </location>
</feature>
<evidence type="ECO:0008006" key="4">
    <source>
        <dbReference type="Google" id="ProtNLM"/>
    </source>
</evidence>
<feature type="transmembrane region" description="Helical" evidence="1">
    <location>
        <begin position="325"/>
        <end position="346"/>
    </location>
</feature>
<keyword evidence="1" id="KW-1133">Transmembrane helix</keyword>
<keyword evidence="1" id="KW-0812">Transmembrane</keyword>
<organism evidence="2 3">
    <name type="scientific">Shewanella halifaxensis (strain HAW-EB4)</name>
    <dbReference type="NCBI Taxonomy" id="458817"/>
    <lineage>
        <taxon>Bacteria</taxon>
        <taxon>Pseudomonadati</taxon>
        <taxon>Pseudomonadota</taxon>
        <taxon>Gammaproteobacteria</taxon>
        <taxon>Alteromonadales</taxon>
        <taxon>Shewanellaceae</taxon>
        <taxon>Shewanella</taxon>
    </lineage>
</organism>
<feature type="transmembrane region" description="Helical" evidence="1">
    <location>
        <begin position="186"/>
        <end position="206"/>
    </location>
</feature>
<feature type="transmembrane region" description="Helical" evidence="1">
    <location>
        <begin position="157"/>
        <end position="174"/>
    </location>
</feature>
<accession>B0TMJ2</accession>
<protein>
    <recommendedName>
        <fullName evidence="4">O-antigen polymerase</fullName>
    </recommendedName>
</protein>